<dbReference type="EMBL" id="CM007647">
    <property type="protein sequence ID" value="ONM04374.1"/>
    <property type="molecule type" value="Genomic_DNA"/>
</dbReference>
<sequence length="102" mass="11067">MDTHAEGAAGWDTGHHTIHISRDSRNHVATLPQQQAMMVLMSSIPVLRPRMRFQNTPSKQAVSIGRSAWKIHRARKSQSGVGSWPRAAASAAGSVVTSAEVR</sequence>
<accession>A0A1D6KNH7</accession>
<evidence type="ECO:0000256" key="1">
    <source>
        <dbReference type="SAM" id="MobiDB-lite"/>
    </source>
</evidence>
<name>A0A1D6KNH7_MAIZE</name>
<organism evidence="2">
    <name type="scientific">Zea mays</name>
    <name type="common">Maize</name>
    <dbReference type="NCBI Taxonomy" id="4577"/>
    <lineage>
        <taxon>Eukaryota</taxon>
        <taxon>Viridiplantae</taxon>
        <taxon>Streptophyta</taxon>
        <taxon>Embryophyta</taxon>
        <taxon>Tracheophyta</taxon>
        <taxon>Spermatophyta</taxon>
        <taxon>Magnoliopsida</taxon>
        <taxon>Liliopsida</taxon>
        <taxon>Poales</taxon>
        <taxon>Poaceae</taxon>
        <taxon>PACMAD clade</taxon>
        <taxon>Panicoideae</taxon>
        <taxon>Andropogonodae</taxon>
        <taxon>Andropogoneae</taxon>
        <taxon>Tripsacinae</taxon>
        <taxon>Zea</taxon>
    </lineage>
</organism>
<dbReference type="eggNOG" id="ENOG502QQP4">
    <property type="taxonomic scope" value="Eukaryota"/>
</dbReference>
<gene>
    <name evidence="2" type="ORF">ZEAMMB73_Zm00001d032096</name>
</gene>
<dbReference type="AlphaFoldDB" id="A0A1D6KNH7"/>
<feature type="compositionally biased region" description="Low complexity" evidence="1">
    <location>
        <begin position="87"/>
        <end position="102"/>
    </location>
</feature>
<feature type="region of interest" description="Disordered" evidence="1">
    <location>
        <begin position="77"/>
        <end position="102"/>
    </location>
</feature>
<reference evidence="2" key="1">
    <citation type="submission" date="2015-12" db="EMBL/GenBank/DDBJ databases">
        <title>Update maize B73 reference genome by single molecule sequencing technologies.</title>
        <authorList>
            <consortium name="Maize Genome Sequencing Project"/>
            <person name="Ware D."/>
        </authorList>
    </citation>
    <scope>NUCLEOTIDE SEQUENCE [LARGE SCALE GENOMIC DNA]</scope>
    <source>
        <tissue evidence="2">Seedling</tissue>
    </source>
</reference>
<proteinExistence type="predicted"/>
<evidence type="ECO:0000313" key="2">
    <source>
        <dbReference type="EMBL" id="ONM04374.1"/>
    </source>
</evidence>
<protein>
    <submittedName>
        <fullName evidence="2">AT-rich interactive domain-containing protein 4</fullName>
    </submittedName>
</protein>
<dbReference type="EMBL" id="CM007647">
    <property type="protein sequence ID" value="ONM04368.1"/>
    <property type="molecule type" value="Genomic_DNA"/>
</dbReference>
<dbReference type="EMBL" id="CM007647">
    <property type="protein sequence ID" value="ONM04377.1"/>
    <property type="molecule type" value="Genomic_DNA"/>
</dbReference>